<feature type="domain" description="Inner membrane component" evidence="2">
    <location>
        <begin position="4"/>
        <end position="54"/>
    </location>
</feature>
<dbReference type="InterPro" id="IPR052937">
    <property type="entry name" value="Inner_membrane_protein"/>
</dbReference>
<dbReference type="NCBIfam" id="NF008741">
    <property type="entry name" value="PRK11770.1-3"/>
    <property type="match status" value="1"/>
</dbReference>
<dbReference type="EMBL" id="FNWO01000013">
    <property type="protein sequence ID" value="SEH54017.1"/>
    <property type="molecule type" value="Genomic_DNA"/>
</dbReference>
<feature type="transmembrane region" description="Helical" evidence="1">
    <location>
        <begin position="71"/>
        <end position="104"/>
    </location>
</feature>
<comment type="subcellular location">
    <subcellularLocation>
        <location evidence="1">Cell inner membrane</location>
        <topology evidence="1">Multi-pass membrane protein</topology>
    </subcellularLocation>
</comment>
<dbReference type="RefSeq" id="WP_074769740.1">
    <property type="nucleotide sequence ID" value="NZ_FNWO01000013.1"/>
</dbReference>
<dbReference type="InterPro" id="IPR005185">
    <property type="entry name" value="YccF"/>
</dbReference>
<dbReference type="OrthoDB" id="3238663at2"/>
<proteinExistence type="predicted"/>
<sequence>MSLILNILWLVFGGLPMAFGWLIAAAIMAITIVGLPWTPAALRLAGYTLLPFGQTVIEAPESGALSTLGNIVWFVLAGWWLALGHLIVAVGLAITIIGIPFAWAHLKLARLSLTPVGKIVIPAA</sequence>
<organism evidence="3 4">
    <name type="scientific">Magnetospirillum fulvum</name>
    <name type="common">Rhodospirillum fulvum</name>
    <dbReference type="NCBI Taxonomy" id="1082"/>
    <lineage>
        <taxon>Bacteria</taxon>
        <taxon>Pseudomonadati</taxon>
        <taxon>Pseudomonadota</taxon>
        <taxon>Alphaproteobacteria</taxon>
        <taxon>Rhodospirillales</taxon>
        <taxon>Rhodospirillaceae</taxon>
        <taxon>Magnetospirillum</taxon>
    </lineage>
</organism>
<evidence type="ECO:0000256" key="1">
    <source>
        <dbReference type="PIRNR" id="PIRNR028777"/>
    </source>
</evidence>
<evidence type="ECO:0000313" key="3">
    <source>
        <dbReference type="EMBL" id="SEH54017.1"/>
    </source>
</evidence>
<evidence type="ECO:0000313" key="4">
    <source>
        <dbReference type="Proteomes" id="UP000182983"/>
    </source>
</evidence>
<dbReference type="InterPro" id="IPR031308">
    <property type="entry name" value="UCP028777"/>
</dbReference>
<dbReference type="Proteomes" id="UP000182983">
    <property type="component" value="Unassembled WGS sequence"/>
</dbReference>
<dbReference type="PANTHER" id="PTHR42903">
    <property type="entry name" value="INNER MEMBRANE PROTEIN YCCF"/>
    <property type="match status" value="1"/>
</dbReference>
<dbReference type="NCBIfam" id="NF008740">
    <property type="entry name" value="PRK11770.1-2"/>
    <property type="match status" value="1"/>
</dbReference>
<feature type="domain" description="Inner membrane component" evidence="2">
    <location>
        <begin position="68"/>
        <end position="118"/>
    </location>
</feature>
<dbReference type="PANTHER" id="PTHR42903:SF1">
    <property type="entry name" value="INNER MEMBRANE PROTEIN YCCF"/>
    <property type="match status" value="1"/>
</dbReference>
<feature type="transmembrane region" description="Helical" evidence="1">
    <location>
        <begin position="7"/>
        <end position="35"/>
    </location>
</feature>
<name>A0A1H6J3H8_MAGFU</name>
<keyword evidence="1" id="KW-0812">Transmembrane</keyword>
<dbReference type="AlphaFoldDB" id="A0A1H6J3H8"/>
<evidence type="ECO:0000259" key="2">
    <source>
        <dbReference type="Pfam" id="PF03733"/>
    </source>
</evidence>
<keyword evidence="4" id="KW-1185">Reference proteome</keyword>
<keyword evidence="1" id="KW-1133">Transmembrane helix</keyword>
<dbReference type="GO" id="GO:0005886">
    <property type="term" value="C:plasma membrane"/>
    <property type="evidence" value="ECO:0007669"/>
    <property type="project" value="UniProtKB-SubCell"/>
</dbReference>
<keyword evidence="1" id="KW-1003">Cell membrane</keyword>
<accession>A0A1H6J3H8</accession>
<reference evidence="4" key="1">
    <citation type="submission" date="2016-10" db="EMBL/GenBank/DDBJ databases">
        <authorList>
            <person name="Varghese N."/>
            <person name="Submissions S."/>
        </authorList>
    </citation>
    <scope>NUCLEOTIDE SEQUENCE [LARGE SCALE GENOMIC DNA]</scope>
    <source>
        <strain evidence="4">DSM 13234</strain>
    </source>
</reference>
<keyword evidence="1" id="KW-0997">Cell inner membrane</keyword>
<keyword evidence="1" id="KW-0472">Membrane</keyword>
<dbReference type="PIRSF" id="PIRSF028777">
    <property type="entry name" value="UCP028777"/>
    <property type="match status" value="1"/>
</dbReference>
<protein>
    <recommendedName>
        <fullName evidence="1">Inner membrane protein YccF</fullName>
    </recommendedName>
</protein>
<dbReference type="Pfam" id="PF03733">
    <property type="entry name" value="YccF"/>
    <property type="match status" value="2"/>
</dbReference>
<gene>
    <name evidence="3" type="ORF">SAMN04244559_02862</name>
</gene>